<reference evidence="1" key="2">
    <citation type="journal article" date="2022" name="Sci. Total Environ.">
        <title>Prevalence, transmission, and molecular epidemiology of tet(X)-positive bacteria among humans, animals, and environmental niches in China: An epidemiological, and genomic-based study.</title>
        <authorList>
            <person name="Dong N."/>
            <person name="Zeng Y."/>
            <person name="Cai C."/>
            <person name="Sun C."/>
            <person name="Lu J."/>
            <person name="Liu C."/>
            <person name="Zhou H."/>
            <person name="Sun Q."/>
            <person name="Shu L."/>
            <person name="Wang H."/>
            <person name="Wang Y."/>
            <person name="Wang S."/>
            <person name="Wu C."/>
            <person name="Chan E.W."/>
            <person name="Chen G."/>
            <person name="Shen Z."/>
            <person name="Chen S."/>
            <person name="Zhang R."/>
        </authorList>
    </citation>
    <scope>NUCLEOTIDE SEQUENCE</scope>
    <source>
        <strain evidence="1">R1692</strain>
    </source>
</reference>
<accession>A0ABT7NLZ3</accession>
<evidence type="ECO:0000313" key="2">
    <source>
        <dbReference type="Proteomes" id="UP001170954"/>
    </source>
</evidence>
<protein>
    <recommendedName>
        <fullName evidence="3">Lipoprotein</fullName>
    </recommendedName>
</protein>
<evidence type="ECO:0008006" key="3">
    <source>
        <dbReference type="Google" id="ProtNLM"/>
    </source>
</evidence>
<sequence>MKILITILFSSIIFLTSCDKQQDDPNAPECYKQMKQRYDKQLGCSKKGEMEVNLYRGLYQGKEIYFPMTMCPSCNTVAPAEGYTCEGEKIAIEDFNRQVTAIKEVYNSCTRKFAY</sequence>
<keyword evidence="2" id="KW-1185">Reference proteome</keyword>
<dbReference type="EMBL" id="JACAGK010000019">
    <property type="protein sequence ID" value="MDM1048280.1"/>
    <property type="molecule type" value="Genomic_DNA"/>
</dbReference>
<organism evidence="1 2">
    <name type="scientific">Sphingobacterium hotanense</name>
    <dbReference type="NCBI Taxonomy" id="649196"/>
    <lineage>
        <taxon>Bacteria</taxon>
        <taxon>Pseudomonadati</taxon>
        <taxon>Bacteroidota</taxon>
        <taxon>Sphingobacteriia</taxon>
        <taxon>Sphingobacteriales</taxon>
        <taxon>Sphingobacteriaceae</taxon>
        <taxon>Sphingobacterium</taxon>
    </lineage>
</organism>
<evidence type="ECO:0000313" key="1">
    <source>
        <dbReference type="EMBL" id="MDM1048280.1"/>
    </source>
</evidence>
<gene>
    <name evidence="1" type="ORF">HX018_08530</name>
</gene>
<comment type="caution">
    <text evidence="1">The sequence shown here is derived from an EMBL/GenBank/DDBJ whole genome shotgun (WGS) entry which is preliminary data.</text>
</comment>
<reference evidence="1" key="1">
    <citation type="submission" date="2020-06" db="EMBL/GenBank/DDBJ databases">
        <authorList>
            <person name="Dong N."/>
        </authorList>
    </citation>
    <scope>NUCLEOTIDE SEQUENCE</scope>
    <source>
        <strain evidence="1">R1692</strain>
    </source>
</reference>
<proteinExistence type="predicted"/>
<dbReference type="RefSeq" id="WP_286651127.1">
    <property type="nucleotide sequence ID" value="NZ_JACAGK010000019.1"/>
</dbReference>
<name>A0ABT7NLZ3_9SPHI</name>
<dbReference type="PROSITE" id="PS51257">
    <property type="entry name" value="PROKAR_LIPOPROTEIN"/>
    <property type="match status" value="1"/>
</dbReference>
<dbReference type="Proteomes" id="UP001170954">
    <property type="component" value="Unassembled WGS sequence"/>
</dbReference>